<protein>
    <recommendedName>
        <fullName evidence="4">Lipopolysaccharide assembly protein A domain-containing protein</fullName>
    </recommendedName>
</protein>
<dbReference type="AlphaFoldDB" id="A0A1M6BCY6"/>
<keyword evidence="3" id="KW-1185">Reference proteome</keyword>
<sequence length="87" mass="9272">MTEPTAVEDKRGPLASPKLWVALVLLVGVIVFIVQNREPTDINLLLITVTAPLWATLTAAVVAGGAIGWLLRPSGSTRTGRASRKVR</sequence>
<proteinExistence type="predicted"/>
<evidence type="ECO:0008006" key="4">
    <source>
        <dbReference type="Google" id="ProtNLM"/>
    </source>
</evidence>
<accession>A0A1M6BCY6</accession>
<feature type="transmembrane region" description="Helical" evidence="1">
    <location>
        <begin position="42"/>
        <end position="71"/>
    </location>
</feature>
<organism evidence="2 3">
    <name type="scientific">Nocardiopsis flavescens</name>
    <dbReference type="NCBI Taxonomy" id="758803"/>
    <lineage>
        <taxon>Bacteria</taxon>
        <taxon>Bacillati</taxon>
        <taxon>Actinomycetota</taxon>
        <taxon>Actinomycetes</taxon>
        <taxon>Streptosporangiales</taxon>
        <taxon>Nocardiopsidaceae</taxon>
        <taxon>Nocardiopsis</taxon>
    </lineage>
</organism>
<keyword evidence="1" id="KW-0472">Membrane</keyword>
<dbReference type="RefSeq" id="WP_073374115.1">
    <property type="nucleotide sequence ID" value="NZ_FQZK01000001.1"/>
</dbReference>
<gene>
    <name evidence="2" type="ORF">SAMN05421803_101303</name>
</gene>
<dbReference type="EMBL" id="FQZK01000001">
    <property type="protein sequence ID" value="SHI46601.1"/>
    <property type="molecule type" value="Genomic_DNA"/>
</dbReference>
<dbReference type="Proteomes" id="UP000184452">
    <property type="component" value="Unassembled WGS sequence"/>
</dbReference>
<evidence type="ECO:0000313" key="2">
    <source>
        <dbReference type="EMBL" id="SHI46601.1"/>
    </source>
</evidence>
<keyword evidence="1" id="KW-0812">Transmembrane</keyword>
<reference evidence="2 3" key="1">
    <citation type="submission" date="2016-11" db="EMBL/GenBank/DDBJ databases">
        <authorList>
            <person name="Jaros S."/>
            <person name="Januszkiewicz K."/>
            <person name="Wedrychowicz H."/>
        </authorList>
    </citation>
    <scope>NUCLEOTIDE SEQUENCE [LARGE SCALE GENOMIC DNA]</scope>
    <source>
        <strain evidence="2 3">CGMCC 4.5723</strain>
    </source>
</reference>
<feature type="transmembrane region" description="Helical" evidence="1">
    <location>
        <begin position="19"/>
        <end position="36"/>
    </location>
</feature>
<evidence type="ECO:0000256" key="1">
    <source>
        <dbReference type="SAM" id="Phobius"/>
    </source>
</evidence>
<keyword evidence="1" id="KW-1133">Transmembrane helix</keyword>
<evidence type="ECO:0000313" key="3">
    <source>
        <dbReference type="Proteomes" id="UP000184452"/>
    </source>
</evidence>
<name>A0A1M6BCY6_9ACTN</name>